<dbReference type="Pfam" id="PF13559">
    <property type="entry name" value="DUF4129"/>
    <property type="match status" value="1"/>
</dbReference>
<dbReference type="InterPro" id="IPR025403">
    <property type="entry name" value="TgpA-like_C"/>
</dbReference>
<feature type="coiled-coil region" evidence="1">
    <location>
        <begin position="82"/>
        <end position="119"/>
    </location>
</feature>
<gene>
    <name evidence="3" type="ORF">ASZ90_008919</name>
</gene>
<protein>
    <recommendedName>
        <fullName evidence="2">Protein-glutamine gamma-glutamyltransferase-like C-terminal domain-containing protein</fullName>
    </recommendedName>
</protein>
<comment type="caution">
    <text evidence="3">The sequence shown here is derived from an EMBL/GenBank/DDBJ whole genome shotgun (WGS) entry which is preliminary data.</text>
</comment>
<dbReference type="AlphaFoldDB" id="A0A0W8FKB4"/>
<organism evidence="3">
    <name type="scientific">hydrocarbon metagenome</name>
    <dbReference type="NCBI Taxonomy" id="938273"/>
    <lineage>
        <taxon>unclassified sequences</taxon>
        <taxon>metagenomes</taxon>
        <taxon>ecological metagenomes</taxon>
    </lineage>
</organism>
<keyword evidence="1" id="KW-0175">Coiled coil</keyword>
<proteinExistence type="predicted"/>
<sequence>MMLRAPYLFLIALAALFLVLIGQYAFSPVLYTLENDAYSPFHQNPDILKRVSHEQSETARSLMSDILDDTGTIVLNIRSKDFDAAERDLQEYIEKVRRLDRLVINLDMSESELEEFRRNSHRNRESLESLLNDTRRFDELRSLEIRYRDEDRPDLVYSVRYEGEALQSRIAENYRGYSERQDSIVDTGRTFDLDTAAYEGSVRTFEEIVREIEAEQEARKRAAGPALPPYRLTLAIAPDSGVYGDRLLISGRFSGEPAGGRTIEVFIDGGEWTAVQTDERGVYAASFSIGRIRAGTHIVHAASSGTYSDIGTFSVLPLDTDLALRAKEGETGILISGRLTADGIPVASAPISVTADGRTLFSARTNSTGDFSREEELEPGAYRIRANFFDDAFPLNPSESETLSIEVSPAASGRFPLVYALFLIAAATGGIWYARGRRQMPPPDAAPAHREQEALPEMFADGPLAGGEEAAPAPGEEPFARFLRLAEAGDASEAAYSLYRHLVLLLAERYRHDRPLALTPREAVAAFADTPAADPLERFAERYEGVRYGGAALADAGRRALAAEYRSVIAAIGGDPD</sequence>
<name>A0A0W8FKB4_9ZZZZ</name>
<dbReference type="EMBL" id="LNQE01001074">
    <property type="protein sequence ID" value="KUG21335.1"/>
    <property type="molecule type" value="Genomic_DNA"/>
</dbReference>
<accession>A0A0W8FKB4</accession>
<evidence type="ECO:0000259" key="2">
    <source>
        <dbReference type="Pfam" id="PF13559"/>
    </source>
</evidence>
<reference evidence="3" key="1">
    <citation type="journal article" date="2015" name="Proc. Natl. Acad. Sci. U.S.A.">
        <title>Networks of energetic and metabolic interactions define dynamics in microbial communities.</title>
        <authorList>
            <person name="Embree M."/>
            <person name="Liu J.K."/>
            <person name="Al-Bassam M.M."/>
            <person name="Zengler K."/>
        </authorList>
    </citation>
    <scope>NUCLEOTIDE SEQUENCE</scope>
</reference>
<feature type="domain" description="Protein-glutamine gamma-glutamyltransferase-like C-terminal" evidence="2">
    <location>
        <begin position="498"/>
        <end position="566"/>
    </location>
</feature>
<evidence type="ECO:0000313" key="3">
    <source>
        <dbReference type="EMBL" id="KUG21335.1"/>
    </source>
</evidence>
<evidence type="ECO:0000256" key="1">
    <source>
        <dbReference type="SAM" id="Coils"/>
    </source>
</evidence>